<sequence length="101" mass="11130">MHASSSYHAYLIESLKDPVEAAAYLDAVLEDGEIEPMLLALKNVAAARRGLGENSDSFEASWETYYQTFSCGEVPDIRLISNLLHELGLKLSITVRDEQAA</sequence>
<comment type="caution">
    <text evidence="1">The sequence shown here is derived from an EMBL/GenBank/DDBJ whole genome shotgun (WGS) entry which is preliminary data.</text>
</comment>
<gene>
    <name evidence="1" type="ORF">DCF17_07315</name>
</gene>
<proteinExistence type="predicted"/>
<dbReference type="Pfam" id="PF21716">
    <property type="entry name" value="dnstrm_HI1420"/>
    <property type="match status" value="1"/>
</dbReference>
<dbReference type="EMBL" id="QBMN01000037">
    <property type="protein sequence ID" value="PZO42950.1"/>
    <property type="molecule type" value="Genomic_DNA"/>
</dbReference>
<accession>A0A2W4WEM1</accession>
<evidence type="ECO:0000313" key="1">
    <source>
        <dbReference type="EMBL" id="PZO42950.1"/>
    </source>
</evidence>
<reference evidence="1 2" key="2">
    <citation type="submission" date="2018-06" db="EMBL/GenBank/DDBJ databases">
        <title>Metagenomic assembly of (sub)arctic Cyanobacteria and their associated microbiome from non-axenic cultures.</title>
        <authorList>
            <person name="Baurain D."/>
        </authorList>
    </citation>
    <scope>NUCLEOTIDE SEQUENCE [LARGE SCALE GENOMIC DNA]</scope>
    <source>
        <strain evidence="1">ULC041bin1</strain>
    </source>
</reference>
<dbReference type="InterPro" id="IPR014057">
    <property type="entry name" value="HI1420"/>
</dbReference>
<dbReference type="Proteomes" id="UP000249081">
    <property type="component" value="Unassembled WGS sequence"/>
</dbReference>
<reference evidence="2" key="1">
    <citation type="submission" date="2018-04" db="EMBL/GenBank/DDBJ databases">
        <authorList>
            <person name="Cornet L."/>
        </authorList>
    </citation>
    <scope>NUCLEOTIDE SEQUENCE [LARGE SCALE GENOMIC DNA]</scope>
</reference>
<name>A0A2W4WEM1_9CYAN</name>
<protein>
    <submittedName>
        <fullName evidence="1">Transcriptional regulator</fullName>
    </submittedName>
</protein>
<organism evidence="1 2">
    <name type="scientific">Shackletoniella antarctica</name>
    <dbReference type="NCBI Taxonomy" id="268115"/>
    <lineage>
        <taxon>Bacteria</taxon>
        <taxon>Bacillati</taxon>
        <taxon>Cyanobacteriota</taxon>
        <taxon>Cyanophyceae</taxon>
        <taxon>Oculatellales</taxon>
        <taxon>Oculatellaceae</taxon>
        <taxon>Shackletoniella</taxon>
    </lineage>
</organism>
<evidence type="ECO:0000313" key="2">
    <source>
        <dbReference type="Proteomes" id="UP000249081"/>
    </source>
</evidence>
<dbReference type="AlphaFoldDB" id="A0A2W4WEM1"/>